<proteinExistence type="predicted"/>
<dbReference type="Gene3D" id="3.30.530.20">
    <property type="match status" value="1"/>
</dbReference>
<dbReference type="InterPro" id="IPR019587">
    <property type="entry name" value="Polyketide_cyclase/dehydratase"/>
</dbReference>
<dbReference type="Proteomes" id="UP001500957">
    <property type="component" value="Unassembled WGS sequence"/>
</dbReference>
<dbReference type="RefSeq" id="WP_344602863.1">
    <property type="nucleotide sequence ID" value="NZ_BAAAHE010000008.1"/>
</dbReference>
<protein>
    <submittedName>
        <fullName evidence="1">SRPBCC family protein</fullName>
    </submittedName>
</protein>
<dbReference type="InterPro" id="IPR023393">
    <property type="entry name" value="START-like_dom_sf"/>
</dbReference>
<dbReference type="PANTHER" id="PTHR39683:SF4">
    <property type="entry name" value="COENZYME Q-BINDING PROTEIN COQ10 START DOMAIN-CONTAINING PROTEIN"/>
    <property type="match status" value="1"/>
</dbReference>
<name>A0ABP3RR77_9ACTN</name>
<comment type="caution">
    <text evidence="1">The sequence shown here is derived from an EMBL/GenBank/DDBJ whole genome shotgun (WGS) entry which is preliminary data.</text>
</comment>
<accession>A0ABP3RR77</accession>
<keyword evidence="2" id="KW-1185">Reference proteome</keyword>
<sequence>MSDKVTTVEIAASPEAVRAAILDLEGYPTWQREMKKVTVLKRDDAGRPRTVAFDIAVAGQAANYTLEFSYPAPDTIKSTLIDGSLITKQDQIYVLTDLGGKTRLEYQLDIDIKWPVPDFMLTAIVNKGVKTNVAGIKKNAEAR</sequence>
<dbReference type="PANTHER" id="PTHR39683">
    <property type="entry name" value="CONSERVED PROTEIN TB16.3"/>
    <property type="match status" value="1"/>
</dbReference>
<dbReference type="EMBL" id="BAAAHE010000008">
    <property type="protein sequence ID" value="GAA0612506.1"/>
    <property type="molecule type" value="Genomic_DNA"/>
</dbReference>
<reference evidence="2" key="1">
    <citation type="journal article" date="2019" name="Int. J. Syst. Evol. Microbiol.">
        <title>The Global Catalogue of Microorganisms (GCM) 10K type strain sequencing project: providing services to taxonomists for standard genome sequencing and annotation.</title>
        <authorList>
            <consortium name="The Broad Institute Genomics Platform"/>
            <consortium name="The Broad Institute Genome Sequencing Center for Infectious Disease"/>
            <person name="Wu L."/>
            <person name="Ma J."/>
        </authorList>
    </citation>
    <scope>NUCLEOTIDE SEQUENCE [LARGE SCALE GENOMIC DNA]</scope>
    <source>
        <strain evidence="2">JCM 10671</strain>
    </source>
</reference>
<evidence type="ECO:0000313" key="1">
    <source>
        <dbReference type="EMBL" id="GAA0612506.1"/>
    </source>
</evidence>
<organism evidence="1 2">
    <name type="scientific">Sporichthya brevicatena</name>
    <dbReference type="NCBI Taxonomy" id="171442"/>
    <lineage>
        <taxon>Bacteria</taxon>
        <taxon>Bacillati</taxon>
        <taxon>Actinomycetota</taxon>
        <taxon>Actinomycetes</taxon>
        <taxon>Sporichthyales</taxon>
        <taxon>Sporichthyaceae</taxon>
        <taxon>Sporichthya</taxon>
    </lineage>
</organism>
<evidence type="ECO:0000313" key="2">
    <source>
        <dbReference type="Proteomes" id="UP001500957"/>
    </source>
</evidence>
<gene>
    <name evidence="1" type="ORF">GCM10009547_13150</name>
</gene>
<dbReference type="Pfam" id="PF10604">
    <property type="entry name" value="Polyketide_cyc2"/>
    <property type="match status" value="1"/>
</dbReference>
<dbReference type="SUPFAM" id="SSF55961">
    <property type="entry name" value="Bet v1-like"/>
    <property type="match status" value="1"/>
</dbReference>